<keyword evidence="1" id="KW-0812">Transmembrane</keyword>
<keyword evidence="1" id="KW-1133">Transmembrane helix</keyword>
<dbReference type="EMBL" id="BMNW01000013">
    <property type="protein sequence ID" value="GGM27477.1"/>
    <property type="molecule type" value="Genomic_DNA"/>
</dbReference>
<accession>A0ABQ2H3I4</accession>
<keyword evidence="3" id="KW-1185">Reference proteome</keyword>
<name>A0ABQ2H3I4_9PSED</name>
<dbReference type="RefSeq" id="WP_188868147.1">
    <property type="nucleotide sequence ID" value="NZ_BMNW01000013.1"/>
</dbReference>
<sequence>MAQTSELDVLPLLEKIISANSPVSLAILVFAAVIWIAGVNLLIGYHFRRVGNKRPGLFFPFKNFNRFEWAALLMLLLTVFASFLIALSVNEK</sequence>
<reference evidence="3" key="1">
    <citation type="journal article" date="2019" name="Int. J. Syst. Evol. Microbiol.">
        <title>The Global Catalogue of Microorganisms (GCM) 10K type strain sequencing project: providing services to taxonomists for standard genome sequencing and annotation.</title>
        <authorList>
            <consortium name="The Broad Institute Genomics Platform"/>
            <consortium name="The Broad Institute Genome Sequencing Center for Infectious Disease"/>
            <person name="Wu L."/>
            <person name="Ma J."/>
        </authorList>
    </citation>
    <scope>NUCLEOTIDE SEQUENCE [LARGE SCALE GENOMIC DNA]</scope>
    <source>
        <strain evidence="3">JCM 13501</strain>
    </source>
</reference>
<feature type="transmembrane region" description="Helical" evidence="1">
    <location>
        <begin position="67"/>
        <end position="89"/>
    </location>
</feature>
<dbReference type="Proteomes" id="UP000616499">
    <property type="component" value="Unassembled WGS sequence"/>
</dbReference>
<protein>
    <submittedName>
        <fullName evidence="2">Uncharacterized protein</fullName>
    </submittedName>
</protein>
<organism evidence="2 3">
    <name type="scientific">Pseudomonas asuensis</name>
    <dbReference type="NCBI Taxonomy" id="1825787"/>
    <lineage>
        <taxon>Bacteria</taxon>
        <taxon>Pseudomonadati</taxon>
        <taxon>Pseudomonadota</taxon>
        <taxon>Gammaproteobacteria</taxon>
        <taxon>Pseudomonadales</taxon>
        <taxon>Pseudomonadaceae</taxon>
        <taxon>Pseudomonas</taxon>
    </lineage>
</organism>
<evidence type="ECO:0000313" key="2">
    <source>
        <dbReference type="EMBL" id="GGM27477.1"/>
    </source>
</evidence>
<evidence type="ECO:0000313" key="3">
    <source>
        <dbReference type="Proteomes" id="UP000616499"/>
    </source>
</evidence>
<feature type="transmembrane region" description="Helical" evidence="1">
    <location>
        <begin position="23"/>
        <end position="47"/>
    </location>
</feature>
<gene>
    <name evidence="2" type="ORF">GCM10009425_42610</name>
</gene>
<comment type="caution">
    <text evidence="2">The sequence shown here is derived from an EMBL/GenBank/DDBJ whole genome shotgun (WGS) entry which is preliminary data.</text>
</comment>
<proteinExistence type="predicted"/>
<evidence type="ECO:0000256" key="1">
    <source>
        <dbReference type="SAM" id="Phobius"/>
    </source>
</evidence>
<keyword evidence="1" id="KW-0472">Membrane</keyword>